<reference evidence="1 2" key="1">
    <citation type="journal article" date="2021" name="G3 (Bethesda)">
        <title>Genomic diversity, chromosomal rearrangements, and interspecies hybridization in the ogataea polymorpha species complex.</title>
        <authorList>
            <person name="Hanson S.J."/>
            <person name="Cinneide E.O."/>
            <person name="Salzberg L.I."/>
            <person name="Wolfe K.H."/>
            <person name="McGowan J."/>
            <person name="Fitzpatrick D.A."/>
            <person name="Matlin K."/>
        </authorList>
    </citation>
    <scope>NUCLEOTIDE SEQUENCE [LARGE SCALE GENOMIC DNA]</scope>
    <source>
        <strain evidence="1">51-138</strain>
    </source>
</reference>
<gene>
    <name evidence="1" type="ORF">KL940_002131</name>
</gene>
<keyword evidence="2" id="KW-1185">Reference proteome</keyword>
<organism evidence="1 2">
    <name type="scientific">Pichia angusta</name>
    <name type="common">Yeast</name>
    <name type="synonym">Hansenula polymorpha</name>
    <dbReference type="NCBI Taxonomy" id="870730"/>
    <lineage>
        <taxon>Eukaryota</taxon>
        <taxon>Fungi</taxon>
        <taxon>Dikarya</taxon>
        <taxon>Ascomycota</taxon>
        <taxon>Saccharomycotina</taxon>
        <taxon>Pichiomycetes</taxon>
        <taxon>Pichiales</taxon>
        <taxon>Pichiaceae</taxon>
        <taxon>Ogataea</taxon>
    </lineage>
</organism>
<evidence type="ECO:0000313" key="2">
    <source>
        <dbReference type="Proteomes" id="UP001197328"/>
    </source>
</evidence>
<name>A0ABQ7RZN9_PICAN</name>
<accession>A0ABQ7RZN9</accession>
<evidence type="ECO:0000313" key="1">
    <source>
        <dbReference type="EMBL" id="KAG7850571.1"/>
    </source>
</evidence>
<dbReference type="EMBL" id="JAHLVD010000004">
    <property type="protein sequence ID" value="KAG7850571.1"/>
    <property type="molecule type" value="Genomic_DNA"/>
</dbReference>
<proteinExistence type="predicted"/>
<sequence length="125" mass="13763">MPPGAAARFSEDDCTAIAQPVPIPSISDFAVRCYFYSARVRANFMQSAKPGLGDRSSFVRERFQILPCILPYFPPQVVPSSSVSQSSGPRFLATRRLFPSRRVQKADHCIMFNASSPRSGSSTTK</sequence>
<protein>
    <submittedName>
        <fullName evidence="1">Uncharacterized protein</fullName>
    </submittedName>
</protein>
<comment type="caution">
    <text evidence="1">The sequence shown here is derived from an EMBL/GenBank/DDBJ whole genome shotgun (WGS) entry which is preliminary data.</text>
</comment>
<dbReference type="Proteomes" id="UP001197328">
    <property type="component" value="Unassembled WGS sequence"/>
</dbReference>